<keyword evidence="3" id="KW-1185">Reference proteome</keyword>
<protein>
    <recommendedName>
        <fullName evidence="4">DUF11 domain-containing protein</fullName>
    </recommendedName>
</protein>
<evidence type="ECO:0000313" key="3">
    <source>
        <dbReference type="Proteomes" id="UP001597261"/>
    </source>
</evidence>
<evidence type="ECO:0008006" key="4">
    <source>
        <dbReference type="Google" id="ProtNLM"/>
    </source>
</evidence>
<feature type="chain" id="PRO_5047383736" description="DUF11 domain-containing protein" evidence="1">
    <location>
        <begin position="30"/>
        <end position="159"/>
    </location>
</feature>
<dbReference type="Proteomes" id="UP001597261">
    <property type="component" value="Unassembled WGS sequence"/>
</dbReference>
<name>A0ABW4IIW4_9ACTN</name>
<dbReference type="RefSeq" id="WP_381078231.1">
    <property type="nucleotide sequence ID" value="NZ_JBHUDX010000008.1"/>
</dbReference>
<dbReference type="EMBL" id="JBHUDX010000008">
    <property type="protein sequence ID" value="MFD1657275.1"/>
    <property type="molecule type" value="Genomic_DNA"/>
</dbReference>
<reference evidence="3" key="1">
    <citation type="journal article" date="2019" name="Int. J. Syst. Evol. Microbiol.">
        <title>The Global Catalogue of Microorganisms (GCM) 10K type strain sequencing project: providing services to taxonomists for standard genome sequencing and annotation.</title>
        <authorList>
            <consortium name="The Broad Institute Genomics Platform"/>
            <consortium name="The Broad Institute Genome Sequencing Center for Infectious Disease"/>
            <person name="Wu L."/>
            <person name="Ma J."/>
        </authorList>
    </citation>
    <scope>NUCLEOTIDE SEQUENCE [LARGE SCALE GENOMIC DNA]</scope>
    <source>
        <strain evidence="3">CGMCC 1.12470</strain>
    </source>
</reference>
<evidence type="ECO:0000256" key="1">
    <source>
        <dbReference type="SAM" id="SignalP"/>
    </source>
</evidence>
<sequence length="159" mass="16618">MRMRIAGALGAAGTVGMTLWAGAAAPAVAAPLEADLAYHGVVAMTAGQVDVLLTPQNHGPADVPDATVRLRWSRPLAQHQRLPEGCARYNAATVLCDTGPLAAGGAGRQIHLRVGLADASADEVRLRIDTLWDGGAADREPGNDRRRVLALDTGDEYSF</sequence>
<feature type="signal peptide" evidence="1">
    <location>
        <begin position="1"/>
        <end position="29"/>
    </location>
</feature>
<evidence type="ECO:0000313" key="2">
    <source>
        <dbReference type="EMBL" id="MFD1657275.1"/>
    </source>
</evidence>
<organism evidence="2 3">
    <name type="scientific">Streptomyces caeni</name>
    <dbReference type="NCBI Taxonomy" id="2307231"/>
    <lineage>
        <taxon>Bacteria</taxon>
        <taxon>Bacillati</taxon>
        <taxon>Actinomycetota</taxon>
        <taxon>Actinomycetes</taxon>
        <taxon>Kitasatosporales</taxon>
        <taxon>Streptomycetaceae</taxon>
        <taxon>Streptomyces</taxon>
    </lineage>
</organism>
<comment type="caution">
    <text evidence="2">The sequence shown here is derived from an EMBL/GenBank/DDBJ whole genome shotgun (WGS) entry which is preliminary data.</text>
</comment>
<gene>
    <name evidence="2" type="ORF">ACFSL4_03255</name>
</gene>
<proteinExistence type="predicted"/>
<keyword evidence="1" id="KW-0732">Signal</keyword>
<accession>A0ABW4IIW4</accession>